<feature type="domain" description="NADP-dependent oxidoreductase" evidence="2">
    <location>
        <begin position="7"/>
        <end position="321"/>
    </location>
</feature>
<name>A0A0A1ZUN2_PROMR</name>
<dbReference type="EMBL" id="JNAJ01000004">
    <property type="protein sequence ID" value="KGF93085.1"/>
    <property type="molecule type" value="Genomic_DNA"/>
</dbReference>
<organism evidence="3 4">
    <name type="scientific">Prochlorococcus marinus str. MIT 9116</name>
    <dbReference type="NCBI Taxonomy" id="167544"/>
    <lineage>
        <taxon>Bacteria</taxon>
        <taxon>Bacillati</taxon>
        <taxon>Cyanobacteriota</taxon>
        <taxon>Cyanophyceae</taxon>
        <taxon>Synechococcales</taxon>
        <taxon>Prochlorococcaceae</taxon>
        <taxon>Prochlorococcus</taxon>
    </lineage>
</organism>
<dbReference type="Proteomes" id="UP000030491">
    <property type="component" value="Unassembled WGS sequence"/>
</dbReference>
<accession>A0A0A1ZUN2</accession>
<gene>
    <name evidence="3" type="ORF">EU93_0260</name>
</gene>
<dbReference type="GO" id="GO:0016491">
    <property type="term" value="F:oxidoreductase activity"/>
    <property type="evidence" value="ECO:0007669"/>
    <property type="project" value="UniProtKB-KW"/>
</dbReference>
<sequence length="338" mass="39005">MLFGSLISKENSFSLLDAFHSYGGRAIDTAQMYPVPCTKNKIGLSELIIGEWIEINNVRTNLFISSKIGGKSEKVPFLNSNYNRVYSEIHLKNELEHILSRLRTNYLDVLYLHWPIRKTHNFSKGISTNPQKLYEISEPNLDENILNLINLQKTGLIKAIGLSNETPYGLIKLVEVTKKYNYQGDIFIQNPYNLIATSYIITLQDICLRERIKLQAHSPLAFGLLSQKNVGNLLDKPNIDINSRKSRYPEYFRRYDLANHNDFFQDLEKICTKTSTNIYDLAYGFLLNDPTVSHIVIGPRNIKQLETSIKSIKNFNLKDKTHIDFVYQLLEKYSILAF</sequence>
<dbReference type="InterPro" id="IPR050523">
    <property type="entry name" value="AKR_Detox_Biosynth"/>
</dbReference>
<dbReference type="PANTHER" id="PTHR43364:SF4">
    <property type="entry name" value="NAD(P)-LINKED OXIDOREDUCTASE SUPERFAMILY PROTEIN"/>
    <property type="match status" value="1"/>
</dbReference>
<proteinExistence type="predicted"/>
<keyword evidence="1" id="KW-0560">Oxidoreductase</keyword>
<dbReference type="SUPFAM" id="SSF51430">
    <property type="entry name" value="NAD(P)-linked oxidoreductase"/>
    <property type="match status" value="1"/>
</dbReference>
<dbReference type="PANTHER" id="PTHR43364">
    <property type="entry name" value="NADH-SPECIFIC METHYLGLYOXAL REDUCTASE-RELATED"/>
    <property type="match status" value="1"/>
</dbReference>
<dbReference type="PRINTS" id="PR00069">
    <property type="entry name" value="ALDKETRDTASE"/>
</dbReference>
<dbReference type="InterPro" id="IPR020471">
    <property type="entry name" value="AKR"/>
</dbReference>
<dbReference type="InterPro" id="IPR023210">
    <property type="entry name" value="NADP_OxRdtase_dom"/>
</dbReference>
<evidence type="ECO:0000256" key="1">
    <source>
        <dbReference type="ARBA" id="ARBA00023002"/>
    </source>
</evidence>
<comment type="caution">
    <text evidence="3">The sequence shown here is derived from an EMBL/GenBank/DDBJ whole genome shotgun (WGS) entry which is preliminary data.</text>
</comment>
<evidence type="ECO:0000259" key="2">
    <source>
        <dbReference type="Pfam" id="PF00248"/>
    </source>
</evidence>
<reference evidence="4" key="1">
    <citation type="journal article" date="2014" name="Sci. Data">
        <title>Genomes of diverse isolates of the marine cyanobacterium Prochlorococcus.</title>
        <authorList>
            <person name="Biller S."/>
            <person name="Berube P."/>
            <person name="Thompson J."/>
            <person name="Kelly L."/>
            <person name="Roggensack S."/>
            <person name="Awad L."/>
            <person name="Roache-Johnson K."/>
            <person name="Ding H."/>
            <person name="Giovannoni S.J."/>
            <person name="Moore L.R."/>
            <person name="Chisholm S.W."/>
        </authorList>
    </citation>
    <scope>NUCLEOTIDE SEQUENCE [LARGE SCALE GENOMIC DNA]</scope>
</reference>
<dbReference type="AlphaFoldDB" id="A0A0A1ZUN2"/>
<dbReference type="Pfam" id="PF00248">
    <property type="entry name" value="Aldo_ket_red"/>
    <property type="match status" value="1"/>
</dbReference>
<protein>
    <submittedName>
        <fullName evidence="3">Aldo/keto reductase</fullName>
    </submittedName>
</protein>
<evidence type="ECO:0000313" key="3">
    <source>
        <dbReference type="EMBL" id="KGF93085.1"/>
    </source>
</evidence>
<dbReference type="Gene3D" id="3.20.20.100">
    <property type="entry name" value="NADP-dependent oxidoreductase domain"/>
    <property type="match status" value="1"/>
</dbReference>
<evidence type="ECO:0000313" key="4">
    <source>
        <dbReference type="Proteomes" id="UP000030491"/>
    </source>
</evidence>
<dbReference type="InterPro" id="IPR036812">
    <property type="entry name" value="NAD(P)_OxRdtase_dom_sf"/>
</dbReference>